<evidence type="ECO:0000313" key="2">
    <source>
        <dbReference type="EMBL" id="KAB0573996.1"/>
    </source>
</evidence>
<dbReference type="SUPFAM" id="SSF159127">
    <property type="entry name" value="HupF/HypC-like"/>
    <property type="match status" value="1"/>
</dbReference>
<dbReference type="EMBL" id="VZPB01000082">
    <property type="protein sequence ID" value="KAB0573996.1"/>
    <property type="molecule type" value="Genomic_DNA"/>
</dbReference>
<dbReference type="PROSITE" id="PS01097">
    <property type="entry name" value="HUPF_HYPC"/>
    <property type="match status" value="1"/>
</dbReference>
<dbReference type="Proteomes" id="UP000430120">
    <property type="component" value="Unassembled WGS sequence"/>
</dbReference>
<dbReference type="AlphaFoldDB" id="A0A643F7P6"/>
<dbReference type="InterPro" id="IPR001109">
    <property type="entry name" value="Hydrogenase_HupF/HypC"/>
</dbReference>
<keyword evidence="3" id="KW-1185">Reference proteome</keyword>
<dbReference type="PANTHER" id="PTHR35177">
    <property type="entry name" value="HYDROGENASE MATURATION FACTOR HYBG"/>
    <property type="match status" value="1"/>
</dbReference>
<dbReference type="GO" id="GO:1902670">
    <property type="term" value="F:carbon dioxide binding"/>
    <property type="evidence" value="ECO:0007669"/>
    <property type="project" value="TreeGrafter"/>
</dbReference>
<dbReference type="GO" id="GO:0051604">
    <property type="term" value="P:protein maturation"/>
    <property type="evidence" value="ECO:0007669"/>
    <property type="project" value="TreeGrafter"/>
</dbReference>
<dbReference type="RefSeq" id="WP_151125848.1">
    <property type="nucleotide sequence ID" value="NZ_CP088081.1"/>
</dbReference>
<dbReference type="OrthoDB" id="9806017at2"/>
<reference evidence="2 3" key="1">
    <citation type="submission" date="2019-09" db="EMBL/GenBank/DDBJ databases">
        <title>Draft genome sequences of 48 bacterial type strains from the CCUG.</title>
        <authorList>
            <person name="Tunovic T."/>
            <person name="Pineiro-Iglesias B."/>
            <person name="Unosson C."/>
            <person name="Inganas E."/>
            <person name="Ohlen M."/>
            <person name="Cardew S."/>
            <person name="Jensie-Markopoulos S."/>
            <person name="Salva-Serra F."/>
            <person name="Jaen-Luchoro D."/>
            <person name="Karlsson R."/>
            <person name="Svensson-Stadler L."/>
            <person name="Chun J."/>
            <person name="Moore E."/>
        </authorList>
    </citation>
    <scope>NUCLEOTIDE SEQUENCE [LARGE SCALE GENOMIC DNA]</scope>
    <source>
        <strain evidence="2 3">CCUG 30977</strain>
    </source>
</reference>
<dbReference type="PANTHER" id="PTHR35177:SF1">
    <property type="entry name" value="HYDROGENASE MATURATION FACTOR HYPC"/>
    <property type="match status" value="1"/>
</dbReference>
<name>A0A643F7P6_IDEDE</name>
<protein>
    <submittedName>
        <fullName evidence="2">HypC/HybG/HupF family hydrogenase formation chaperone</fullName>
    </submittedName>
</protein>
<gene>
    <name evidence="2" type="ORF">F7Q92_20080</name>
</gene>
<evidence type="ECO:0000313" key="3">
    <source>
        <dbReference type="Proteomes" id="UP000430120"/>
    </source>
</evidence>
<proteinExistence type="inferred from homology"/>
<dbReference type="NCBIfam" id="TIGR00074">
    <property type="entry name" value="hypC_hupF"/>
    <property type="match status" value="1"/>
</dbReference>
<sequence length="107" mass="11179">MCIGLPMQVLATRPGFATVTGRGETREVNTALVGERSPGEWVLVFIDGAREVISAERAAEVDATLDLIAQAMGDAALLPNAPSDDPGFELPSAWSAEQLAALTGQAR</sequence>
<dbReference type="InterPro" id="IPR019812">
    <property type="entry name" value="Hydgase_assmbl_chp_CS"/>
</dbReference>
<dbReference type="Pfam" id="PF01455">
    <property type="entry name" value="HupF_HypC"/>
    <property type="match status" value="1"/>
</dbReference>
<organism evidence="2 3">
    <name type="scientific">Ideonella dechloratans</name>
    <dbReference type="NCBI Taxonomy" id="36863"/>
    <lineage>
        <taxon>Bacteria</taxon>
        <taxon>Pseudomonadati</taxon>
        <taxon>Pseudomonadota</taxon>
        <taxon>Betaproteobacteria</taxon>
        <taxon>Burkholderiales</taxon>
        <taxon>Sphaerotilaceae</taxon>
        <taxon>Ideonella</taxon>
    </lineage>
</organism>
<evidence type="ECO:0000256" key="1">
    <source>
        <dbReference type="ARBA" id="ARBA00006018"/>
    </source>
</evidence>
<dbReference type="Gene3D" id="2.30.30.140">
    <property type="match status" value="1"/>
</dbReference>
<comment type="caution">
    <text evidence="2">The sequence shown here is derived from an EMBL/GenBank/DDBJ whole genome shotgun (WGS) entry which is preliminary data.</text>
</comment>
<dbReference type="GO" id="GO:0005506">
    <property type="term" value="F:iron ion binding"/>
    <property type="evidence" value="ECO:0007669"/>
    <property type="project" value="TreeGrafter"/>
</dbReference>
<dbReference type="PRINTS" id="PR00445">
    <property type="entry name" value="HUPFHYPC"/>
</dbReference>
<comment type="similarity">
    <text evidence="1">Belongs to the HupF/HypC family.</text>
</comment>
<accession>A0A643F7P6</accession>